<protein>
    <recommendedName>
        <fullName evidence="6">CHAD domain-containing protein</fullName>
    </recommendedName>
</protein>
<evidence type="ECO:0000259" key="3">
    <source>
        <dbReference type="PROSITE" id="PS51708"/>
    </source>
</evidence>
<feature type="domain" description="CYTH" evidence="2">
    <location>
        <begin position="11"/>
        <end position="220"/>
    </location>
</feature>
<feature type="region of interest" description="Disordered" evidence="1">
    <location>
        <begin position="399"/>
        <end position="428"/>
    </location>
</feature>
<evidence type="ECO:0000313" key="4">
    <source>
        <dbReference type="EMBL" id="SPM42140.1"/>
    </source>
</evidence>
<sequence>MPGNAPKTSRHLEVERKFDVVESTVTPSFEGIAAVAHVEKSPIESLDAMYFDTPGQDLARNKITLRRRTGGHDAGWHLKLPAGPDARTEIRAPLGPEAEDSVPDDLLDVVLAIVRDRPVKPVARITTQRESQVLYSAAGTALAEFSNDHVTAWAAGATEDPDSGPVEQEWREWELELAESSGDADTELLSRLSNRLLDAGAEPAGHASKLARVLGTTVPSDNSQLPEDPVQRAVAEQVDELLVWDRAVRADTDDSVHQMRVTTRKIRSLLRDAQESLGITDDGAFAWVLDELRELAGVLGVARDAEVLAQRYEQELDRLAPELVRGPVRERLVEGAQRRYQNGLRRSLIAMRSQRYFRLLDALDAIAVESPEAAPGEETPAVTIDAAYKKVRKAAKAAAQAEQAAESDDADREDSEDHDPEHDVDEALHRIRKRAKRLRYTASATGADEVSKQAKAIQTILGDHQDSVVSREHLLQQADAAYAAGEDTFTYGLLYQQEAELADSSRRQLDDALSKLDKSVRKARH</sequence>
<dbReference type="SMART" id="SM00880">
    <property type="entry name" value="CHAD"/>
    <property type="match status" value="1"/>
</dbReference>
<dbReference type="InterPro" id="IPR007899">
    <property type="entry name" value="CHAD_dom"/>
</dbReference>
<feature type="compositionally biased region" description="Basic and acidic residues" evidence="1">
    <location>
        <begin position="419"/>
        <end position="428"/>
    </location>
</feature>
<dbReference type="SUPFAM" id="SSF55154">
    <property type="entry name" value="CYTH-like phosphatases"/>
    <property type="match status" value="1"/>
</dbReference>
<reference evidence="4 5" key="1">
    <citation type="submission" date="2017-01" db="EMBL/GenBank/DDBJ databases">
        <authorList>
            <consortium name="Urmite Genomes"/>
        </authorList>
    </citation>
    <scope>NUCLEOTIDE SEQUENCE [LARGE SCALE GENOMIC DNA]</scope>
    <source>
        <strain evidence="4 5">AB215</strain>
    </source>
</reference>
<dbReference type="STRING" id="1841861.GCA_900157365_02679"/>
<dbReference type="InterPro" id="IPR033469">
    <property type="entry name" value="CYTH-like_dom_sf"/>
</dbReference>
<dbReference type="Gene3D" id="2.40.320.10">
    <property type="entry name" value="Hypothetical Protein Pfu-838710-001"/>
    <property type="match status" value="1"/>
</dbReference>
<dbReference type="Proteomes" id="UP000240424">
    <property type="component" value="Unassembled WGS sequence"/>
</dbReference>
<keyword evidence="5" id="KW-1185">Reference proteome</keyword>
<evidence type="ECO:0000259" key="2">
    <source>
        <dbReference type="PROSITE" id="PS51707"/>
    </source>
</evidence>
<dbReference type="PANTHER" id="PTHR39339:SF1">
    <property type="entry name" value="CHAD DOMAIN-CONTAINING PROTEIN"/>
    <property type="match status" value="1"/>
</dbReference>
<dbReference type="PROSITE" id="PS51707">
    <property type="entry name" value="CYTH"/>
    <property type="match status" value="1"/>
</dbReference>
<gene>
    <name evidence="4" type="ORF">MNAB215_4359</name>
</gene>
<dbReference type="RefSeq" id="WP_077080643.1">
    <property type="nucleotide sequence ID" value="NZ_FUEZ01000004.1"/>
</dbReference>
<dbReference type="PROSITE" id="PS51708">
    <property type="entry name" value="CHAD"/>
    <property type="match status" value="1"/>
</dbReference>
<dbReference type="OrthoDB" id="9777271at2"/>
<name>A0A2U3PEI6_9MYCO</name>
<accession>A0A2U3PEI6</accession>
<evidence type="ECO:0000256" key="1">
    <source>
        <dbReference type="SAM" id="MobiDB-lite"/>
    </source>
</evidence>
<proteinExistence type="predicted"/>
<dbReference type="InterPro" id="IPR023577">
    <property type="entry name" value="CYTH_domain"/>
</dbReference>
<organism evidence="4 5">
    <name type="scientific">Mycobacterium numidiamassiliense</name>
    <dbReference type="NCBI Taxonomy" id="1841861"/>
    <lineage>
        <taxon>Bacteria</taxon>
        <taxon>Bacillati</taxon>
        <taxon>Actinomycetota</taxon>
        <taxon>Actinomycetes</taxon>
        <taxon>Mycobacteriales</taxon>
        <taxon>Mycobacteriaceae</taxon>
        <taxon>Mycobacterium</taxon>
    </lineage>
</organism>
<dbReference type="CDD" id="cd07374">
    <property type="entry name" value="CYTH-like_Pase"/>
    <property type="match status" value="1"/>
</dbReference>
<feature type="domain" description="CHAD" evidence="3">
    <location>
        <begin position="223"/>
        <end position="518"/>
    </location>
</feature>
<dbReference type="Gene3D" id="1.40.20.10">
    <property type="entry name" value="CHAD domain"/>
    <property type="match status" value="1"/>
</dbReference>
<feature type="compositionally biased region" description="Acidic residues" evidence="1">
    <location>
        <begin position="405"/>
        <end position="418"/>
    </location>
</feature>
<dbReference type="SMART" id="SM01118">
    <property type="entry name" value="CYTH"/>
    <property type="match status" value="1"/>
</dbReference>
<evidence type="ECO:0000313" key="5">
    <source>
        <dbReference type="Proteomes" id="UP000240424"/>
    </source>
</evidence>
<evidence type="ECO:0008006" key="6">
    <source>
        <dbReference type="Google" id="ProtNLM"/>
    </source>
</evidence>
<dbReference type="InterPro" id="IPR038186">
    <property type="entry name" value="CHAD_dom_sf"/>
</dbReference>
<dbReference type="AlphaFoldDB" id="A0A2U3PEI6"/>
<dbReference type="EMBL" id="FUEZ01000004">
    <property type="protein sequence ID" value="SPM42140.1"/>
    <property type="molecule type" value="Genomic_DNA"/>
</dbReference>
<dbReference type="PANTHER" id="PTHR39339">
    <property type="entry name" value="SLR1444 PROTEIN"/>
    <property type="match status" value="1"/>
</dbReference>
<dbReference type="Pfam" id="PF05235">
    <property type="entry name" value="CHAD"/>
    <property type="match status" value="1"/>
</dbReference>
<dbReference type="Pfam" id="PF01928">
    <property type="entry name" value="CYTH"/>
    <property type="match status" value="1"/>
</dbReference>